<dbReference type="GO" id="GO:0009986">
    <property type="term" value="C:cell surface"/>
    <property type="evidence" value="ECO:0007669"/>
    <property type="project" value="UniProtKB-SubCell"/>
</dbReference>
<gene>
    <name evidence="3" type="ORF">FY536_00705</name>
</gene>
<dbReference type="RefSeq" id="WP_013989130.1">
    <property type="nucleotide sequence ID" value="NZ_CP026847.1"/>
</dbReference>
<evidence type="ECO:0000313" key="4">
    <source>
        <dbReference type="Proteomes" id="UP000516446"/>
    </source>
</evidence>
<protein>
    <submittedName>
        <fullName evidence="3">Prepilin-type N-terminal cleavage/methylation domain-containing protein</fullName>
    </submittedName>
</protein>
<dbReference type="NCBIfam" id="TIGR02532">
    <property type="entry name" value="IV_pilin_GFxxxE"/>
    <property type="match status" value="1"/>
</dbReference>
<dbReference type="EMBL" id="CP043431">
    <property type="protein sequence ID" value="QNT63881.1"/>
    <property type="molecule type" value="Genomic_DNA"/>
</dbReference>
<reference evidence="3 4" key="1">
    <citation type="submission" date="2019-08" db="EMBL/GenBank/DDBJ databases">
        <authorList>
            <person name="Chang H.C."/>
            <person name="Mun S.Y."/>
        </authorList>
    </citation>
    <scope>NUCLEOTIDE SEQUENCE [LARGE SCALE GENOMIC DNA]</scope>
    <source>
        <strain evidence="3 4">SK</strain>
    </source>
</reference>
<evidence type="ECO:0000256" key="1">
    <source>
        <dbReference type="ARBA" id="ARBA00004241"/>
    </source>
</evidence>
<dbReference type="GO" id="GO:0030420">
    <property type="term" value="P:establishment of competence for transformation"/>
    <property type="evidence" value="ECO:0007669"/>
    <property type="project" value="UniProtKB-KW"/>
</dbReference>
<dbReference type="AlphaFoldDB" id="A0A7H1MK95"/>
<keyword evidence="4" id="KW-1185">Reference proteome</keyword>
<evidence type="ECO:0000256" key="2">
    <source>
        <dbReference type="ARBA" id="ARBA00023287"/>
    </source>
</evidence>
<evidence type="ECO:0000313" key="3">
    <source>
        <dbReference type="EMBL" id="QNT63881.1"/>
    </source>
</evidence>
<dbReference type="InterPro" id="IPR012902">
    <property type="entry name" value="N_methyl_site"/>
</dbReference>
<comment type="subcellular location">
    <subcellularLocation>
        <location evidence="1">Cell surface</location>
    </subcellularLocation>
</comment>
<organism evidence="3 4">
    <name type="scientific">Weissella koreensis</name>
    <dbReference type="NCBI Taxonomy" id="165096"/>
    <lineage>
        <taxon>Bacteria</taxon>
        <taxon>Bacillati</taxon>
        <taxon>Bacillota</taxon>
        <taxon>Bacilli</taxon>
        <taxon>Lactobacillales</taxon>
        <taxon>Lactobacillaceae</taxon>
        <taxon>Weissella</taxon>
    </lineage>
</organism>
<accession>A0A7H1MK95</accession>
<proteinExistence type="predicted"/>
<name>A0A7H1MK95_9LACO</name>
<dbReference type="Proteomes" id="UP000516446">
    <property type="component" value="Chromosome"/>
</dbReference>
<sequence length="160" mass="18999">MQVERKAFSLVEVLASLFVLGIVAQMITVNVHQLINFKILEEKDYFKYQANRLILDLNHPKLNLKFVMGNTKIEKRPVYHFYSKKNNKDYRLIIWHRRLVLTGSNKGFMPLSKGIYVEKILTSDKPNYFNIIIRELEHLKHTGRNDDCLYAKRIIYLNND</sequence>
<keyword evidence="2" id="KW-0178">Competence</keyword>